<comment type="function">
    <text evidence="6">Part of the ABC transporter complex HmuTUV involved in hemin import. Responsible for energy coupling to the transport system.</text>
</comment>
<dbReference type="GO" id="GO:0005524">
    <property type="term" value="F:ATP binding"/>
    <property type="evidence" value="ECO:0007669"/>
    <property type="project" value="UniProtKB-KW"/>
</dbReference>
<organism evidence="8 9">
    <name type="scientific">Sphingobium subterraneum</name>
    <dbReference type="NCBI Taxonomy" id="627688"/>
    <lineage>
        <taxon>Bacteria</taxon>
        <taxon>Pseudomonadati</taxon>
        <taxon>Pseudomonadota</taxon>
        <taxon>Alphaproteobacteria</taxon>
        <taxon>Sphingomonadales</taxon>
        <taxon>Sphingomonadaceae</taxon>
        <taxon>Sphingobium</taxon>
    </lineage>
</organism>
<comment type="similarity">
    <text evidence="1">Belongs to the ABC transporter superfamily.</text>
</comment>
<evidence type="ECO:0000313" key="9">
    <source>
        <dbReference type="Proteomes" id="UP000552700"/>
    </source>
</evidence>
<evidence type="ECO:0000256" key="1">
    <source>
        <dbReference type="ARBA" id="ARBA00005417"/>
    </source>
</evidence>
<dbReference type="CDD" id="cd03214">
    <property type="entry name" value="ABC_Iron-Siderophores_B12_Hemin"/>
    <property type="match status" value="1"/>
</dbReference>
<name>A0A841IV20_9SPHN</name>
<accession>A0A841IV20</accession>
<keyword evidence="3" id="KW-0547">Nucleotide-binding</keyword>
<dbReference type="InterPro" id="IPR003593">
    <property type="entry name" value="AAA+_ATPase"/>
</dbReference>
<dbReference type="PROSITE" id="PS50893">
    <property type="entry name" value="ABC_TRANSPORTER_2"/>
    <property type="match status" value="1"/>
</dbReference>
<keyword evidence="9" id="KW-1185">Reference proteome</keyword>
<dbReference type="GO" id="GO:0016887">
    <property type="term" value="F:ATP hydrolysis activity"/>
    <property type="evidence" value="ECO:0007669"/>
    <property type="project" value="InterPro"/>
</dbReference>
<protein>
    <submittedName>
        <fullName evidence="8">Iron complex transport system ATP-binding protein</fullName>
    </submittedName>
</protein>
<evidence type="ECO:0000256" key="4">
    <source>
        <dbReference type="ARBA" id="ARBA00022840"/>
    </source>
</evidence>
<dbReference type="RefSeq" id="WP_184076738.1">
    <property type="nucleotide sequence ID" value="NZ_JACIJP010000001.1"/>
</dbReference>
<evidence type="ECO:0000256" key="2">
    <source>
        <dbReference type="ARBA" id="ARBA00022448"/>
    </source>
</evidence>
<dbReference type="SUPFAM" id="SSF52540">
    <property type="entry name" value="P-loop containing nucleoside triphosphate hydrolases"/>
    <property type="match status" value="1"/>
</dbReference>
<keyword evidence="5" id="KW-1278">Translocase</keyword>
<dbReference type="SMART" id="SM00382">
    <property type="entry name" value="AAA"/>
    <property type="match status" value="1"/>
</dbReference>
<comment type="caution">
    <text evidence="8">The sequence shown here is derived from an EMBL/GenBank/DDBJ whole genome shotgun (WGS) entry which is preliminary data.</text>
</comment>
<evidence type="ECO:0000256" key="3">
    <source>
        <dbReference type="ARBA" id="ARBA00022741"/>
    </source>
</evidence>
<reference evidence="8 9" key="1">
    <citation type="submission" date="2020-08" db="EMBL/GenBank/DDBJ databases">
        <title>Genomic Encyclopedia of Type Strains, Phase IV (KMG-IV): sequencing the most valuable type-strain genomes for metagenomic binning, comparative biology and taxonomic classification.</title>
        <authorList>
            <person name="Goeker M."/>
        </authorList>
    </citation>
    <scope>NUCLEOTIDE SEQUENCE [LARGE SCALE GENOMIC DNA]</scope>
    <source>
        <strain evidence="8 9">DSM 102255</strain>
    </source>
</reference>
<keyword evidence="2" id="KW-0813">Transport</keyword>
<sequence>MDLRAEHLTFTRRGRTILRDVSLRMERGTVSVIIGPNGAGKSTLLSCLAGLHIPSSGDVRLGNASLGSLTHRDRARRIGLLDQKADIHWNIEARSLVALGRLPHQGRWGPDATDEAAIDQAMARTDCVHLAHRPAQQLSGGEQGRVLLARVLAGEPEWLLADEPLANLDPVHQIDAMACLRDVAASGVGVVMVLHDLTQAARIADQVIVIDQGQVAAAGPPDAVLTPDLFGDVFRVRVHVDTGPDGRPILTPIGRAD</sequence>
<proteinExistence type="inferred from homology"/>
<dbReference type="FunFam" id="3.40.50.300:FF:000134">
    <property type="entry name" value="Iron-enterobactin ABC transporter ATP-binding protein"/>
    <property type="match status" value="1"/>
</dbReference>
<evidence type="ECO:0000256" key="6">
    <source>
        <dbReference type="ARBA" id="ARBA00037066"/>
    </source>
</evidence>
<dbReference type="PANTHER" id="PTHR42794:SF1">
    <property type="entry name" value="HEMIN IMPORT ATP-BINDING PROTEIN HMUV"/>
    <property type="match status" value="1"/>
</dbReference>
<feature type="domain" description="ABC transporter" evidence="7">
    <location>
        <begin position="3"/>
        <end position="237"/>
    </location>
</feature>
<dbReference type="InterPro" id="IPR003439">
    <property type="entry name" value="ABC_transporter-like_ATP-bd"/>
</dbReference>
<dbReference type="Proteomes" id="UP000552700">
    <property type="component" value="Unassembled WGS sequence"/>
</dbReference>
<keyword evidence="4 8" id="KW-0067">ATP-binding</keyword>
<gene>
    <name evidence="8" type="ORF">FHS92_000230</name>
</gene>
<dbReference type="Pfam" id="PF00005">
    <property type="entry name" value="ABC_tran"/>
    <property type="match status" value="1"/>
</dbReference>
<dbReference type="Gene3D" id="3.40.50.300">
    <property type="entry name" value="P-loop containing nucleotide triphosphate hydrolases"/>
    <property type="match status" value="1"/>
</dbReference>
<evidence type="ECO:0000256" key="5">
    <source>
        <dbReference type="ARBA" id="ARBA00022967"/>
    </source>
</evidence>
<evidence type="ECO:0000313" key="8">
    <source>
        <dbReference type="EMBL" id="MBB6122523.1"/>
    </source>
</evidence>
<dbReference type="InterPro" id="IPR027417">
    <property type="entry name" value="P-loop_NTPase"/>
</dbReference>
<evidence type="ECO:0000259" key="7">
    <source>
        <dbReference type="PROSITE" id="PS50893"/>
    </source>
</evidence>
<dbReference type="AlphaFoldDB" id="A0A841IV20"/>
<dbReference type="EMBL" id="JACIJP010000001">
    <property type="protein sequence ID" value="MBB6122523.1"/>
    <property type="molecule type" value="Genomic_DNA"/>
</dbReference>
<dbReference type="PANTHER" id="PTHR42794">
    <property type="entry name" value="HEMIN IMPORT ATP-BINDING PROTEIN HMUV"/>
    <property type="match status" value="1"/>
</dbReference>